<dbReference type="AlphaFoldDB" id="A0A6J4R008"/>
<protein>
    <submittedName>
        <fullName evidence="1">Uncharacterized protein</fullName>
    </submittedName>
</protein>
<name>A0A6J4R008_9ACTN</name>
<accession>A0A6J4R008</accession>
<proteinExistence type="predicted"/>
<gene>
    <name evidence="1" type="ORF">AVDCRST_MAG58-2070</name>
</gene>
<dbReference type="EMBL" id="CADCVF010000024">
    <property type="protein sequence ID" value="CAA9451560.1"/>
    <property type="molecule type" value="Genomic_DNA"/>
</dbReference>
<reference evidence="1" key="1">
    <citation type="submission" date="2020-02" db="EMBL/GenBank/DDBJ databases">
        <authorList>
            <person name="Meier V. D."/>
        </authorList>
    </citation>
    <scope>NUCLEOTIDE SEQUENCE</scope>
    <source>
        <strain evidence="1">AVDCRST_MAG58</strain>
    </source>
</reference>
<evidence type="ECO:0000313" key="1">
    <source>
        <dbReference type="EMBL" id="CAA9451560.1"/>
    </source>
</evidence>
<sequence>MATTRSGARSLIGLPSFYLRRQRRECTGFTGAGYSDLVGSLFTLRM</sequence>
<organism evidence="1">
    <name type="scientific">uncultured Rubrobacteraceae bacterium</name>
    <dbReference type="NCBI Taxonomy" id="349277"/>
    <lineage>
        <taxon>Bacteria</taxon>
        <taxon>Bacillati</taxon>
        <taxon>Actinomycetota</taxon>
        <taxon>Rubrobacteria</taxon>
        <taxon>Rubrobacterales</taxon>
        <taxon>Rubrobacteraceae</taxon>
        <taxon>environmental samples</taxon>
    </lineage>
</organism>